<dbReference type="PANTHER" id="PTHR33841">
    <property type="entry name" value="DNA METHYLTRANSFERASE YEEA-RELATED"/>
    <property type="match status" value="1"/>
</dbReference>
<dbReference type="InterPro" id="IPR011639">
    <property type="entry name" value="MethylTrfase_TaqI-like_dom"/>
</dbReference>
<dbReference type="EMBL" id="JAJAQI010000049">
    <property type="protein sequence ID" value="MCB4824685.1"/>
    <property type="molecule type" value="Genomic_DNA"/>
</dbReference>
<dbReference type="GO" id="GO:0032259">
    <property type="term" value="P:methylation"/>
    <property type="evidence" value="ECO:0007669"/>
    <property type="project" value="UniProtKB-KW"/>
</dbReference>
<dbReference type="PRINTS" id="PR00507">
    <property type="entry name" value="N12N6MTFRASE"/>
</dbReference>
<dbReference type="EC" id="2.1.1.72" evidence="2"/>
<comment type="similarity">
    <text evidence="1">Belongs to the N(4)/N(6)-methyltransferase family.</text>
</comment>
<name>A0A9X1IHI4_9PROT</name>
<comment type="caution">
    <text evidence="8">The sequence shown here is derived from an EMBL/GenBank/DDBJ whole genome shotgun (WGS) entry which is preliminary data.</text>
</comment>
<gene>
    <name evidence="8" type="ORF">LHA35_23430</name>
</gene>
<evidence type="ECO:0000313" key="8">
    <source>
        <dbReference type="EMBL" id="MCB4824685.1"/>
    </source>
</evidence>
<dbReference type="Gene3D" id="3.40.50.150">
    <property type="entry name" value="Vaccinia Virus protein VP39"/>
    <property type="match status" value="1"/>
</dbReference>
<evidence type="ECO:0000256" key="1">
    <source>
        <dbReference type="ARBA" id="ARBA00006594"/>
    </source>
</evidence>
<dbReference type="GO" id="GO:0009007">
    <property type="term" value="F:site-specific DNA-methyltransferase (adenine-specific) activity"/>
    <property type="evidence" value="ECO:0007669"/>
    <property type="project" value="UniProtKB-EC"/>
</dbReference>
<dbReference type="PANTHER" id="PTHR33841:SF5">
    <property type="entry name" value="DNA METHYLASE (MODIFICATION METHYLASE) (METHYLTRANSFERASE)-RELATED"/>
    <property type="match status" value="1"/>
</dbReference>
<dbReference type="AlphaFoldDB" id="A0A9X1IHI4"/>
<evidence type="ECO:0000256" key="5">
    <source>
        <dbReference type="ARBA" id="ARBA00022691"/>
    </source>
</evidence>
<dbReference type="InterPro" id="IPR002052">
    <property type="entry name" value="DNA_methylase_N6_adenine_CS"/>
</dbReference>
<evidence type="ECO:0000313" key="9">
    <source>
        <dbReference type="Proteomes" id="UP001139311"/>
    </source>
</evidence>
<evidence type="ECO:0000256" key="2">
    <source>
        <dbReference type="ARBA" id="ARBA00011900"/>
    </source>
</evidence>
<evidence type="ECO:0000259" key="7">
    <source>
        <dbReference type="Pfam" id="PF07669"/>
    </source>
</evidence>
<proteinExistence type="inferred from homology"/>
<evidence type="ECO:0000256" key="4">
    <source>
        <dbReference type="ARBA" id="ARBA00022679"/>
    </source>
</evidence>
<dbReference type="Pfam" id="PF07669">
    <property type="entry name" value="Eco57I"/>
    <property type="match status" value="1"/>
</dbReference>
<evidence type="ECO:0000256" key="6">
    <source>
        <dbReference type="ARBA" id="ARBA00047942"/>
    </source>
</evidence>
<dbReference type="GO" id="GO:0003676">
    <property type="term" value="F:nucleic acid binding"/>
    <property type="evidence" value="ECO:0007669"/>
    <property type="project" value="InterPro"/>
</dbReference>
<dbReference type="InterPro" id="IPR029063">
    <property type="entry name" value="SAM-dependent_MTases_sf"/>
</dbReference>
<keyword evidence="5" id="KW-0949">S-adenosyl-L-methionine</keyword>
<keyword evidence="4" id="KW-0808">Transferase</keyword>
<sequence>MRRTTIIEGQVTAARAQLAVDPVLDRHLARSLSATIAGEARIGFARAFTAAVVSAHWRALGGAKPRPLPLAVPLAPLGIEAREAAARLGQGVANQPGKAEHLVGAVYTSALPDAHRAEHGVFYTPRALVGRLLDMAEAAGVDWRAARVLDPACGGGAFLVAAANRMAAALSDLEPALALRQIGLRLRGFELDPFAAWLAQAMLDARLADLARRAGRPVPVMVEVRDSLDLRTAEVGAFDLVVGNPPYGRVSLPPERRAAFSRAVYGHANLYGLFTDAALRWTAPGGLVAYVTPTSMLSGLYHKALRALLAREAPPVAVDIVAERSGVFEDVLQETMLAVYRRAGRRSTGRVGFLSVAIDGTADSSPAGTFSLPRDPEVPWLLPRTRGQAGLARRLRAMPHRLSNYGYGVSTGPLVWNRHKPQFRDARCKDAYPVVWAESITSDGRFVWRTEKRNHAPWFAANLPRDAWLLADRPCVLLQRTTAKEQQRRLIAAEMPAEFLRQHGAAAVENHLNMVRAVVSQPPVPSAAVAALLNSAAADAAFRCINGSVAVSAFELEAMPLPPPDVMCRVAALVMAGAPRAEVEAVIADAYMRRAGQGDDADAAAAA</sequence>
<comment type="catalytic activity">
    <reaction evidence="6">
        <text>a 2'-deoxyadenosine in DNA + S-adenosyl-L-methionine = an N(6)-methyl-2'-deoxyadenosine in DNA + S-adenosyl-L-homocysteine + H(+)</text>
        <dbReference type="Rhea" id="RHEA:15197"/>
        <dbReference type="Rhea" id="RHEA-COMP:12418"/>
        <dbReference type="Rhea" id="RHEA-COMP:12419"/>
        <dbReference type="ChEBI" id="CHEBI:15378"/>
        <dbReference type="ChEBI" id="CHEBI:57856"/>
        <dbReference type="ChEBI" id="CHEBI:59789"/>
        <dbReference type="ChEBI" id="CHEBI:90615"/>
        <dbReference type="ChEBI" id="CHEBI:90616"/>
        <dbReference type="EC" id="2.1.1.72"/>
    </reaction>
</comment>
<evidence type="ECO:0000256" key="3">
    <source>
        <dbReference type="ARBA" id="ARBA00022603"/>
    </source>
</evidence>
<keyword evidence="9" id="KW-1185">Reference proteome</keyword>
<keyword evidence="3 8" id="KW-0489">Methyltransferase</keyword>
<dbReference type="PROSITE" id="PS00092">
    <property type="entry name" value="N6_MTASE"/>
    <property type="match status" value="1"/>
</dbReference>
<protein>
    <recommendedName>
        <fullName evidence="2">site-specific DNA-methyltransferase (adenine-specific)</fullName>
        <ecNumber evidence="2">2.1.1.72</ecNumber>
    </recommendedName>
</protein>
<feature type="domain" description="Type II methyltransferase M.TaqI-like" evidence="7">
    <location>
        <begin position="234"/>
        <end position="310"/>
    </location>
</feature>
<dbReference type="Proteomes" id="UP001139311">
    <property type="component" value="Unassembled WGS sequence"/>
</dbReference>
<reference evidence="8" key="1">
    <citation type="submission" date="2021-10" db="EMBL/GenBank/DDBJ databases">
        <title>Roseicella aerolatum sp. nov., isolated from aerosols of e-waste dismantling site.</title>
        <authorList>
            <person name="Qin T."/>
        </authorList>
    </citation>
    <scope>NUCLEOTIDE SEQUENCE</scope>
    <source>
        <strain evidence="8">GB24</strain>
    </source>
</reference>
<organism evidence="8 9">
    <name type="scientific">Roseicella aerolata</name>
    <dbReference type="NCBI Taxonomy" id="2883479"/>
    <lineage>
        <taxon>Bacteria</taxon>
        <taxon>Pseudomonadati</taxon>
        <taxon>Pseudomonadota</taxon>
        <taxon>Alphaproteobacteria</taxon>
        <taxon>Acetobacterales</taxon>
        <taxon>Roseomonadaceae</taxon>
        <taxon>Roseicella</taxon>
    </lineage>
</organism>
<dbReference type="RefSeq" id="WP_226612907.1">
    <property type="nucleotide sequence ID" value="NZ_JAJAQI010000049.1"/>
</dbReference>
<accession>A0A9X1IHI4</accession>
<dbReference type="SUPFAM" id="SSF53335">
    <property type="entry name" value="S-adenosyl-L-methionine-dependent methyltransferases"/>
    <property type="match status" value="1"/>
</dbReference>
<dbReference type="InterPro" id="IPR050953">
    <property type="entry name" value="N4_N6_ade-DNA_methylase"/>
</dbReference>
<dbReference type="CDD" id="cd02440">
    <property type="entry name" value="AdoMet_MTases"/>
    <property type="match status" value="1"/>
</dbReference>
<dbReference type="GO" id="GO:0006304">
    <property type="term" value="P:DNA modification"/>
    <property type="evidence" value="ECO:0007669"/>
    <property type="project" value="InterPro"/>
</dbReference>